<dbReference type="GO" id="GO:0016491">
    <property type="term" value="F:oxidoreductase activity"/>
    <property type="evidence" value="ECO:0007669"/>
    <property type="project" value="UniProtKB-KW"/>
</dbReference>
<evidence type="ECO:0000256" key="2">
    <source>
        <dbReference type="ARBA" id="ARBA00023002"/>
    </source>
</evidence>
<dbReference type="InterPro" id="IPR051911">
    <property type="entry name" value="SDR_oxidoreductase"/>
</dbReference>
<keyword evidence="5" id="KW-1185">Reference proteome</keyword>
<dbReference type="InterPro" id="IPR002347">
    <property type="entry name" value="SDR_fam"/>
</dbReference>
<protein>
    <submittedName>
        <fullName evidence="4">Uncharacterized protein</fullName>
    </submittedName>
</protein>
<dbReference type="PANTHER" id="PTHR43976">
    <property type="entry name" value="SHORT CHAIN DEHYDROGENASE"/>
    <property type="match status" value="1"/>
</dbReference>
<dbReference type="Gene3D" id="3.40.50.720">
    <property type="entry name" value="NAD(P)-binding Rossmann-like Domain"/>
    <property type="match status" value="1"/>
</dbReference>
<evidence type="ECO:0000313" key="4">
    <source>
        <dbReference type="EMBL" id="KIJ41747.1"/>
    </source>
</evidence>
<dbReference type="PANTHER" id="PTHR43976:SF16">
    <property type="entry name" value="SHORT-CHAIN DEHYDROGENASE_REDUCTASE FAMILY PROTEIN"/>
    <property type="match status" value="1"/>
</dbReference>
<gene>
    <name evidence="4" type="ORF">M422DRAFT_255057</name>
</gene>
<evidence type="ECO:0000256" key="1">
    <source>
        <dbReference type="ARBA" id="ARBA00006484"/>
    </source>
</evidence>
<name>A0A0C9VJF8_SPHS4</name>
<keyword evidence="2" id="KW-0560">Oxidoreductase</keyword>
<dbReference type="Proteomes" id="UP000054279">
    <property type="component" value="Unassembled WGS sequence"/>
</dbReference>
<dbReference type="HOGENOM" id="CLU_912675_0_0_1"/>
<sequence length="305" mass="33884">MAYIFGPSFSVTVPNDITPFTNENLRSRRNSPIYLLCRYRYRYATSAFNTSITQSSMHNRETQTEEARQYRFRKQAEKPAGQDVPTSKHPASSHNWKYNCDLPNTLGRNLRTLSPPLRPHSHILFAQITQTLHQSPPSTRMTSSISHRPYASSKAAVHAITDPLIEELRPLGIHVLLIQPGSIRTQMVPNSQLKPANTVQPLEYVSYHVLCAKVLASVHGKQPGDPQKAVNIIADIVRGEGCAVGSRLVAARRAQWYMRTVRLGCGLSRMLSRVRGVRVSRLTEPAGTPPAASTHDATSPTQSEG</sequence>
<dbReference type="OrthoDB" id="1274115at2759"/>
<dbReference type="Pfam" id="PF00106">
    <property type="entry name" value="adh_short"/>
    <property type="match status" value="1"/>
</dbReference>
<feature type="region of interest" description="Disordered" evidence="3">
    <location>
        <begin position="74"/>
        <end position="95"/>
    </location>
</feature>
<dbReference type="AlphaFoldDB" id="A0A0C9VJF8"/>
<evidence type="ECO:0000256" key="3">
    <source>
        <dbReference type="SAM" id="MobiDB-lite"/>
    </source>
</evidence>
<dbReference type="InterPro" id="IPR036291">
    <property type="entry name" value="NAD(P)-bd_dom_sf"/>
</dbReference>
<dbReference type="EMBL" id="KN837134">
    <property type="protein sequence ID" value="KIJ41747.1"/>
    <property type="molecule type" value="Genomic_DNA"/>
</dbReference>
<evidence type="ECO:0000313" key="5">
    <source>
        <dbReference type="Proteomes" id="UP000054279"/>
    </source>
</evidence>
<organism evidence="4 5">
    <name type="scientific">Sphaerobolus stellatus (strain SS14)</name>
    <dbReference type="NCBI Taxonomy" id="990650"/>
    <lineage>
        <taxon>Eukaryota</taxon>
        <taxon>Fungi</taxon>
        <taxon>Dikarya</taxon>
        <taxon>Basidiomycota</taxon>
        <taxon>Agaricomycotina</taxon>
        <taxon>Agaricomycetes</taxon>
        <taxon>Phallomycetidae</taxon>
        <taxon>Geastrales</taxon>
        <taxon>Sphaerobolaceae</taxon>
        <taxon>Sphaerobolus</taxon>
    </lineage>
</organism>
<comment type="similarity">
    <text evidence="1">Belongs to the short-chain dehydrogenases/reductases (SDR) family.</text>
</comment>
<feature type="compositionally biased region" description="Polar residues" evidence="3">
    <location>
        <begin position="295"/>
        <end position="305"/>
    </location>
</feature>
<feature type="region of interest" description="Disordered" evidence="3">
    <location>
        <begin position="281"/>
        <end position="305"/>
    </location>
</feature>
<proteinExistence type="inferred from homology"/>
<accession>A0A0C9VJF8</accession>
<reference evidence="4 5" key="1">
    <citation type="submission" date="2014-06" db="EMBL/GenBank/DDBJ databases">
        <title>Evolutionary Origins and Diversification of the Mycorrhizal Mutualists.</title>
        <authorList>
            <consortium name="DOE Joint Genome Institute"/>
            <consortium name="Mycorrhizal Genomics Consortium"/>
            <person name="Kohler A."/>
            <person name="Kuo A."/>
            <person name="Nagy L.G."/>
            <person name="Floudas D."/>
            <person name="Copeland A."/>
            <person name="Barry K.W."/>
            <person name="Cichocki N."/>
            <person name="Veneault-Fourrey C."/>
            <person name="LaButti K."/>
            <person name="Lindquist E.A."/>
            <person name="Lipzen A."/>
            <person name="Lundell T."/>
            <person name="Morin E."/>
            <person name="Murat C."/>
            <person name="Riley R."/>
            <person name="Ohm R."/>
            <person name="Sun H."/>
            <person name="Tunlid A."/>
            <person name="Henrissat B."/>
            <person name="Grigoriev I.V."/>
            <person name="Hibbett D.S."/>
            <person name="Martin F."/>
        </authorList>
    </citation>
    <scope>NUCLEOTIDE SEQUENCE [LARGE SCALE GENOMIC DNA]</scope>
    <source>
        <strain evidence="4 5">SS14</strain>
    </source>
</reference>
<dbReference type="SUPFAM" id="SSF51735">
    <property type="entry name" value="NAD(P)-binding Rossmann-fold domains"/>
    <property type="match status" value="1"/>
</dbReference>